<evidence type="ECO:0000313" key="3">
    <source>
        <dbReference type="Proteomes" id="UP000242427"/>
    </source>
</evidence>
<name>A0A9X7JPF2_9ACTN</name>
<dbReference type="SMART" id="SM00530">
    <property type="entry name" value="HTH_XRE"/>
    <property type="match status" value="1"/>
</dbReference>
<dbReference type="Proteomes" id="UP000242427">
    <property type="component" value="Unassembled WGS sequence"/>
</dbReference>
<evidence type="ECO:0000313" key="2">
    <source>
        <dbReference type="EMBL" id="PSJ27405.1"/>
    </source>
</evidence>
<dbReference type="RefSeq" id="WP_106677624.1">
    <property type="nucleotide sequence ID" value="NZ_PXWG01000043.1"/>
</dbReference>
<dbReference type="Pfam" id="PF13560">
    <property type="entry name" value="HTH_31"/>
    <property type="match status" value="1"/>
</dbReference>
<dbReference type="InterPro" id="IPR001387">
    <property type="entry name" value="Cro/C1-type_HTH"/>
</dbReference>
<sequence>MAGSENKGRASTATQLAAEIAKLMRQRAGMTQEEVGARIGYTGSAISALETGTQPATERMLDGLEKAIGGGVGIFTAAKKYLMLDKYPTHFRDYAGLERKALSVSSYMTFLVDGLYQTEEYARAIISGSYPPLPEAKVEELVEARMARKELFDREPTALLEVILEESVLRRPFGSRDIMRKQLLHLTECADRRNVTIQVLPMDRGLSGDYAGDRGRMKLLVTPEHRMVVFVEGHGTSTLISDPAEVTERAQRYAKIRAQSLSPIESLGFIERLAGEQ</sequence>
<keyword evidence="3" id="KW-1185">Reference proteome</keyword>
<protein>
    <submittedName>
        <fullName evidence="2">Transcriptional regulator</fullName>
    </submittedName>
</protein>
<dbReference type="EMBL" id="PXWG01000043">
    <property type="protein sequence ID" value="PSJ27405.1"/>
    <property type="molecule type" value="Genomic_DNA"/>
</dbReference>
<dbReference type="CDD" id="cd00093">
    <property type="entry name" value="HTH_XRE"/>
    <property type="match status" value="1"/>
</dbReference>
<comment type="caution">
    <text evidence="2">The sequence shown here is derived from an EMBL/GenBank/DDBJ whole genome shotgun (WGS) entry which is preliminary data.</text>
</comment>
<dbReference type="InterPro" id="IPR043917">
    <property type="entry name" value="DUF5753"/>
</dbReference>
<dbReference type="Pfam" id="PF19054">
    <property type="entry name" value="DUF5753"/>
    <property type="match status" value="1"/>
</dbReference>
<feature type="domain" description="HTH cro/C1-type" evidence="1">
    <location>
        <begin position="22"/>
        <end position="75"/>
    </location>
</feature>
<dbReference type="Gene3D" id="1.10.260.40">
    <property type="entry name" value="lambda repressor-like DNA-binding domains"/>
    <property type="match status" value="1"/>
</dbReference>
<dbReference type="InterPro" id="IPR010982">
    <property type="entry name" value="Lambda_DNA-bd_dom_sf"/>
</dbReference>
<dbReference type="SUPFAM" id="SSF47413">
    <property type="entry name" value="lambda repressor-like DNA-binding domains"/>
    <property type="match status" value="1"/>
</dbReference>
<dbReference type="OrthoDB" id="3466567at2"/>
<evidence type="ECO:0000259" key="1">
    <source>
        <dbReference type="PROSITE" id="PS50943"/>
    </source>
</evidence>
<proteinExistence type="predicted"/>
<dbReference type="AlphaFoldDB" id="A0A9X7JPF2"/>
<accession>A0A9X7JPF2</accession>
<dbReference type="GO" id="GO:0003677">
    <property type="term" value="F:DNA binding"/>
    <property type="evidence" value="ECO:0007669"/>
    <property type="project" value="InterPro"/>
</dbReference>
<gene>
    <name evidence="2" type="ORF">B7P34_17620</name>
</gene>
<reference evidence="2 3" key="1">
    <citation type="submission" date="2018-03" db="EMBL/GenBank/DDBJ databases">
        <title>Chitinolytic properties of Streptosporangium nondiastaticum TBG75A20.</title>
        <authorList>
            <person name="Gayathri V."/>
            <person name="Shiburaj S."/>
        </authorList>
    </citation>
    <scope>NUCLEOTIDE SEQUENCE [LARGE SCALE GENOMIC DNA]</scope>
    <source>
        <strain evidence="2 3">TBG75A20</strain>
    </source>
</reference>
<dbReference type="PROSITE" id="PS50943">
    <property type="entry name" value="HTH_CROC1"/>
    <property type="match status" value="1"/>
</dbReference>
<organism evidence="2 3">
    <name type="scientific">Streptosporangium nondiastaticum</name>
    <dbReference type="NCBI Taxonomy" id="35764"/>
    <lineage>
        <taxon>Bacteria</taxon>
        <taxon>Bacillati</taxon>
        <taxon>Actinomycetota</taxon>
        <taxon>Actinomycetes</taxon>
        <taxon>Streptosporangiales</taxon>
        <taxon>Streptosporangiaceae</taxon>
        <taxon>Streptosporangium</taxon>
    </lineage>
</organism>